<dbReference type="EMBL" id="LKMD01000101">
    <property type="protein sequence ID" value="PIB00042.1"/>
    <property type="molecule type" value="Genomic_DNA"/>
</dbReference>
<evidence type="ECO:0000313" key="3">
    <source>
        <dbReference type="EMBL" id="WPB00867.1"/>
    </source>
</evidence>
<protein>
    <submittedName>
        <fullName evidence="2">Uncharacterized protein</fullName>
    </submittedName>
</protein>
<evidence type="ECO:0000313" key="2">
    <source>
        <dbReference type="EMBL" id="PIB00042.1"/>
    </source>
</evidence>
<reference evidence="2 4" key="1">
    <citation type="submission" date="2015-10" db="EMBL/GenBank/DDBJ databases">
        <title>The cercosporin biosynthetic gene cluster was horizontally transferred to several fungal lineages and shown to be expanded in Cercospora beticola based on microsynteny with recipient genomes.</title>
        <authorList>
            <person name="De Jonge R."/>
            <person name="Ebert M.K."/>
            <person name="Suttle J.C."/>
            <person name="Jurick Ii W.M."/>
            <person name="Secor G.A."/>
            <person name="Thomma B.P."/>
            <person name="Van De Peer Y."/>
            <person name="Bolton M.D."/>
        </authorList>
    </citation>
    <scope>NUCLEOTIDE SEQUENCE [LARGE SCALE GENOMIC DNA]</scope>
    <source>
        <strain evidence="2 4">09-40</strain>
    </source>
</reference>
<evidence type="ECO:0000313" key="5">
    <source>
        <dbReference type="Proteomes" id="UP001302367"/>
    </source>
</evidence>
<dbReference type="Proteomes" id="UP001302367">
    <property type="component" value="Chromosome 3"/>
</dbReference>
<proteinExistence type="predicted"/>
<feature type="region of interest" description="Disordered" evidence="1">
    <location>
        <begin position="1"/>
        <end position="44"/>
    </location>
</feature>
<organism evidence="2 4">
    <name type="scientific">Cercospora beticola</name>
    <name type="common">Sugarbeet leaf spot fungus</name>
    <dbReference type="NCBI Taxonomy" id="122368"/>
    <lineage>
        <taxon>Eukaryota</taxon>
        <taxon>Fungi</taxon>
        <taxon>Dikarya</taxon>
        <taxon>Ascomycota</taxon>
        <taxon>Pezizomycotina</taxon>
        <taxon>Dothideomycetes</taxon>
        <taxon>Dothideomycetidae</taxon>
        <taxon>Mycosphaerellales</taxon>
        <taxon>Mycosphaerellaceae</taxon>
        <taxon>Cercospora</taxon>
    </lineage>
</organism>
<dbReference type="EMBL" id="CP134186">
    <property type="protein sequence ID" value="WPB00867.1"/>
    <property type="molecule type" value="Genomic_DNA"/>
</dbReference>
<dbReference type="OrthoDB" id="10296494at2759"/>
<gene>
    <name evidence="2" type="ORF">CB0940_03688</name>
    <name evidence="3" type="ORF">RHO25_005487</name>
</gene>
<feature type="compositionally biased region" description="Polar residues" evidence="1">
    <location>
        <begin position="1"/>
        <end position="11"/>
    </location>
</feature>
<feature type="compositionally biased region" description="Basic and acidic residues" evidence="1">
    <location>
        <begin position="12"/>
        <end position="41"/>
    </location>
</feature>
<keyword evidence="5" id="KW-1185">Reference proteome</keyword>
<evidence type="ECO:0000256" key="1">
    <source>
        <dbReference type="SAM" id="MobiDB-lite"/>
    </source>
</evidence>
<dbReference type="AlphaFoldDB" id="A0A2G5I5J7"/>
<sequence>MPPEQSGGNASKNKDKDEPHGKSRPDGRHPEEPKPQPKRSDLAPPLLLLDDFASDLSAELRKQTFFDVIRGRSSKTQLPDTIRQISLSELSGTFSAEQHLAVSNASPIGTYAPAFVEKVHNLDFADCKSEGTIKKEQILFNRFIAAIANKVLFEFREPSYLHAFGDVLIQWLRHEKNLCTKLHLRLHVFYDAEDWRSMSVYEKTDGMPHGYYQRAGPHLKGWVKALEAVIEAAKICRIEVKVDLIFHRPFHNYLAIRAHCNFVFRQEEIGDNGSRIELNMLCVDTAAWSEVLLHPQAEDIKDYYTLLACSVFGKKLPQPVTERLVGDFERLKMLIAFGCIGIREYPGGNPSIQPV</sequence>
<name>A0A2G5I5J7_CERBT</name>
<accession>A0A2G5I5J7</accession>
<evidence type="ECO:0000313" key="4">
    <source>
        <dbReference type="Proteomes" id="UP000230605"/>
    </source>
</evidence>
<reference evidence="3 5" key="2">
    <citation type="submission" date="2023-09" db="EMBL/GenBank/DDBJ databases">
        <title>Complete-Gapless Cercospora beticola genome.</title>
        <authorList>
            <person name="Wyatt N.A."/>
            <person name="Spanner R.E."/>
            <person name="Bolton M.D."/>
        </authorList>
    </citation>
    <scope>NUCLEOTIDE SEQUENCE [LARGE SCALE GENOMIC DNA]</scope>
    <source>
        <strain evidence="3">Cb09-40</strain>
    </source>
</reference>
<dbReference type="Proteomes" id="UP000230605">
    <property type="component" value="Chromosome 3"/>
</dbReference>